<proteinExistence type="predicted"/>
<dbReference type="eggNOG" id="COG2199">
    <property type="taxonomic scope" value="Bacteria"/>
</dbReference>
<reference evidence="4 5" key="1">
    <citation type="submission" date="2007-08" db="EMBL/GenBank/DDBJ databases">
        <title>Complete sequence of Thermotoga lettingae TMO.</title>
        <authorList>
            <consortium name="US DOE Joint Genome Institute"/>
            <person name="Copeland A."/>
            <person name="Lucas S."/>
            <person name="Lapidus A."/>
            <person name="Barry K."/>
            <person name="Glavina del Rio T."/>
            <person name="Dalin E."/>
            <person name="Tice H."/>
            <person name="Pitluck S."/>
            <person name="Foster B."/>
            <person name="Bruce D."/>
            <person name="Schmutz J."/>
            <person name="Larimer F."/>
            <person name="Land M."/>
            <person name="Hauser L."/>
            <person name="Kyrpides N."/>
            <person name="Mikhailova N."/>
            <person name="Nelson K."/>
            <person name="Gogarten J.P."/>
            <person name="Noll K."/>
            <person name="Richardson P."/>
        </authorList>
    </citation>
    <scope>NUCLEOTIDE SEQUENCE [LARGE SCALE GENOMIC DNA]</scope>
    <source>
        <strain evidence="5">ATCC BAA-301 / DSM 14385 / NBRC 107922 / TMO</strain>
    </source>
</reference>
<name>A8F806_PSELT</name>
<dbReference type="STRING" id="416591.Tlet_1736"/>
<keyword evidence="2" id="KW-0812">Transmembrane</keyword>
<dbReference type="Pfam" id="PF00990">
    <property type="entry name" value="GGDEF"/>
    <property type="match status" value="1"/>
</dbReference>
<dbReference type="Proteomes" id="UP000002016">
    <property type="component" value="Chromosome"/>
</dbReference>
<accession>A8F806</accession>
<feature type="coiled-coil region" evidence="1">
    <location>
        <begin position="339"/>
        <end position="387"/>
    </location>
</feature>
<protein>
    <submittedName>
        <fullName evidence="4">Diguanylate cyclase</fullName>
    </submittedName>
</protein>
<evidence type="ECO:0000256" key="1">
    <source>
        <dbReference type="SAM" id="Coils"/>
    </source>
</evidence>
<feature type="transmembrane region" description="Helical" evidence="2">
    <location>
        <begin position="286"/>
        <end position="309"/>
    </location>
</feature>
<dbReference type="Gene3D" id="3.30.70.270">
    <property type="match status" value="1"/>
</dbReference>
<dbReference type="OrthoDB" id="9812260at2"/>
<evidence type="ECO:0000259" key="3">
    <source>
        <dbReference type="PROSITE" id="PS50887"/>
    </source>
</evidence>
<dbReference type="InterPro" id="IPR050469">
    <property type="entry name" value="Diguanylate_Cyclase"/>
</dbReference>
<keyword evidence="1" id="KW-0175">Coiled coil</keyword>
<keyword evidence="2" id="KW-0472">Membrane</keyword>
<dbReference type="EMBL" id="CP000812">
    <property type="protein sequence ID" value="ABV34290.1"/>
    <property type="molecule type" value="Genomic_DNA"/>
</dbReference>
<dbReference type="GO" id="GO:0052621">
    <property type="term" value="F:diguanylate cyclase activity"/>
    <property type="evidence" value="ECO:0007669"/>
    <property type="project" value="TreeGrafter"/>
</dbReference>
<dbReference type="PROSITE" id="PS50887">
    <property type="entry name" value="GGDEF"/>
    <property type="match status" value="1"/>
</dbReference>
<keyword evidence="2" id="KW-1133">Transmembrane helix</keyword>
<evidence type="ECO:0000256" key="2">
    <source>
        <dbReference type="SAM" id="Phobius"/>
    </source>
</evidence>
<dbReference type="InterPro" id="IPR000160">
    <property type="entry name" value="GGDEF_dom"/>
</dbReference>
<dbReference type="NCBIfam" id="TIGR00254">
    <property type="entry name" value="GGDEF"/>
    <property type="match status" value="1"/>
</dbReference>
<evidence type="ECO:0000313" key="5">
    <source>
        <dbReference type="Proteomes" id="UP000002016"/>
    </source>
</evidence>
<sequence>MENSKSLTKYLFRYFWVLAVVFAISLSISNIIFDEYYKSKIVKNFCLSVYNTTMESLDQWGELFEELYFLTRDELSQILDEMYSFLKKSSPTDQEISQKLHSLLKNRKDKVNWYIINQSGIIERTDYATDLGIDISEKKDYWKVISGLKPSEKHFDPLTFEIKTNNPRLFTYIKLPNEYLFEIGITIEKKPFEKLLENIEFRKKQVLFLKEISIFNTSLAPISPYFNLTGTDKKLFNEIDSQSFIIYNAGKWLHNIYSKWHPGNLPFDFYLKIQIDLSIFGKLKNLIFWTFNLIILLLSTVSILSTYALSRGIQKSLKILFDHVKHNSKISKKTGVIEIDQLIDRYDSLIKQLNEQLEEKEKFTGLLSKEISQKNKLQKRLEKLALTDELTGVYNRYAALKILSAYLKTNRFKITICYFDIDHLKLINDSIGHSAGDNLLKFVVEVVKRCVRKSDKIARIGGDEFLIVFPNSSEKEVKFIMERVNSSLNNEKPDEFKSFEVSISYGLIELEPNSSLDIDDILKIADKKMYQNKRSKKK</sequence>
<dbReference type="InterPro" id="IPR043128">
    <property type="entry name" value="Rev_trsase/Diguanyl_cyclase"/>
</dbReference>
<dbReference type="InterPro" id="IPR029787">
    <property type="entry name" value="Nucleotide_cyclase"/>
</dbReference>
<dbReference type="AlphaFoldDB" id="A8F806"/>
<dbReference type="PANTHER" id="PTHR45138">
    <property type="entry name" value="REGULATORY COMPONENTS OF SENSORY TRANSDUCTION SYSTEM"/>
    <property type="match status" value="1"/>
</dbReference>
<dbReference type="KEGG" id="tle:Tlet_1736"/>
<gene>
    <name evidence="4" type="ordered locus">Tlet_1736</name>
</gene>
<dbReference type="HOGENOM" id="CLU_515618_0_0_0"/>
<organism evidence="4 5">
    <name type="scientific">Pseudothermotoga lettingae (strain ATCC BAA-301 / DSM 14385 / NBRC 107922 / TMO)</name>
    <name type="common">Thermotoga lettingae</name>
    <dbReference type="NCBI Taxonomy" id="416591"/>
    <lineage>
        <taxon>Bacteria</taxon>
        <taxon>Thermotogati</taxon>
        <taxon>Thermotogota</taxon>
        <taxon>Thermotogae</taxon>
        <taxon>Thermotogales</taxon>
        <taxon>Thermotogaceae</taxon>
        <taxon>Pseudothermotoga</taxon>
    </lineage>
</organism>
<feature type="domain" description="GGDEF" evidence="3">
    <location>
        <begin position="412"/>
        <end position="538"/>
    </location>
</feature>
<dbReference type="PANTHER" id="PTHR45138:SF9">
    <property type="entry name" value="DIGUANYLATE CYCLASE DGCM-RELATED"/>
    <property type="match status" value="1"/>
</dbReference>
<feature type="transmembrane region" description="Helical" evidence="2">
    <location>
        <begin position="12"/>
        <end position="33"/>
    </location>
</feature>
<reference evidence="4 5" key="2">
    <citation type="journal article" date="2009" name="Proc. Natl. Acad. Sci. U.S.A.">
        <title>On the chimeric nature, thermophilic origin, and phylogenetic placement of the Thermotogales.</title>
        <authorList>
            <person name="Zhaxybayeva O."/>
            <person name="Swithers K.S."/>
            <person name="Lapierre P."/>
            <person name="Fournier G.P."/>
            <person name="Bickhart D.M."/>
            <person name="DeBoy R.T."/>
            <person name="Nelson K.E."/>
            <person name="Nesbo C.L."/>
            <person name="Doolittle W.F."/>
            <person name="Gogarten J.P."/>
            <person name="Noll K.M."/>
        </authorList>
    </citation>
    <scope>NUCLEOTIDE SEQUENCE [LARGE SCALE GENOMIC DNA]</scope>
    <source>
        <strain evidence="5">ATCC BAA-301 / DSM 14385 / NBRC 107922 / TMO</strain>
    </source>
</reference>
<dbReference type="SMART" id="SM00267">
    <property type="entry name" value="GGDEF"/>
    <property type="match status" value="1"/>
</dbReference>
<keyword evidence="5" id="KW-1185">Reference proteome</keyword>
<dbReference type="RefSeq" id="WP_012003766.1">
    <property type="nucleotide sequence ID" value="NC_009828.1"/>
</dbReference>
<evidence type="ECO:0000313" key="4">
    <source>
        <dbReference type="EMBL" id="ABV34290.1"/>
    </source>
</evidence>
<dbReference type="SUPFAM" id="SSF55073">
    <property type="entry name" value="Nucleotide cyclase"/>
    <property type="match status" value="1"/>
</dbReference>
<dbReference type="CDD" id="cd01949">
    <property type="entry name" value="GGDEF"/>
    <property type="match status" value="1"/>
</dbReference>